<reference evidence="2 3" key="1">
    <citation type="submission" date="2014-07" db="EMBL/GenBank/DDBJ databases">
        <title>Genome of Chryseobacterium vrystaatense LMG 22846.</title>
        <authorList>
            <person name="Pipes S.E."/>
            <person name="Stropko S.J."/>
            <person name="Newman J.D."/>
        </authorList>
    </citation>
    <scope>NUCLEOTIDE SEQUENCE [LARGE SCALE GENOMIC DNA]</scope>
    <source>
        <strain evidence="2 3">LMG 22846</strain>
    </source>
</reference>
<evidence type="ECO:0000313" key="3">
    <source>
        <dbReference type="Proteomes" id="UP000028719"/>
    </source>
</evidence>
<gene>
    <name evidence="2" type="ORF">IW16_24580</name>
</gene>
<keyword evidence="3" id="KW-1185">Reference proteome</keyword>
<organism evidence="2 3">
    <name type="scientific">Chryseobacterium vrystaatense</name>
    <dbReference type="NCBI Taxonomy" id="307480"/>
    <lineage>
        <taxon>Bacteria</taxon>
        <taxon>Pseudomonadati</taxon>
        <taxon>Bacteroidota</taxon>
        <taxon>Flavobacteriia</taxon>
        <taxon>Flavobacteriales</taxon>
        <taxon>Weeksellaceae</taxon>
        <taxon>Chryseobacterium group</taxon>
        <taxon>Chryseobacterium</taxon>
    </lineage>
</organism>
<dbReference type="PANTHER" id="PTHR32305">
    <property type="match status" value="1"/>
</dbReference>
<evidence type="ECO:0008006" key="4">
    <source>
        <dbReference type="Google" id="ProtNLM"/>
    </source>
</evidence>
<evidence type="ECO:0000313" key="2">
    <source>
        <dbReference type="EMBL" id="KFF23444.1"/>
    </source>
</evidence>
<proteinExistence type="predicted"/>
<dbReference type="Proteomes" id="UP000028719">
    <property type="component" value="Unassembled WGS sequence"/>
</dbReference>
<dbReference type="Gene3D" id="2.180.10.10">
    <property type="entry name" value="RHS repeat-associated core"/>
    <property type="match status" value="1"/>
</dbReference>
<evidence type="ECO:0000256" key="1">
    <source>
        <dbReference type="SAM" id="MobiDB-lite"/>
    </source>
</evidence>
<protein>
    <recommendedName>
        <fullName evidence="4">RHS repeat-associated core domain-containing protein</fullName>
    </recommendedName>
</protein>
<dbReference type="InterPro" id="IPR022385">
    <property type="entry name" value="Rhs_assc_core"/>
</dbReference>
<dbReference type="InterPro" id="IPR050708">
    <property type="entry name" value="T6SS_VgrG/RHS"/>
</dbReference>
<dbReference type="EMBL" id="JPRI01000012">
    <property type="protein sequence ID" value="KFF23444.1"/>
    <property type="molecule type" value="Genomic_DNA"/>
</dbReference>
<name>A0ABR4UG69_9FLAO</name>
<accession>A0ABR4UG69</accession>
<comment type="caution">
    <text evidence="2">The sequence shown here is derived from an EMBL/GenBank/DDBJ whole genome shotgun (WGS) entry which is preliminary data.</text>
</comment>
<dbReference type="PANTHER" id="PTHR32305:SF15">
    <property type="entry name" value="PROTEIN RHSA-RELATED"/>
    <property type="match status" value="1"/>
</dbReference>
<sequence>MKTDTERVITENFIYDHQNRLLVHKHQVDSNPEEILAQNKYNELSQLESKKVGGVSLGSALQTVDYKYNIRGWMTQINDPVNLGNDLFGYKINYNQVEGLEVPNADYPDLKVKPRYNGNIAEVSWKTRTEENEALKRYGYTYDSLNRLSAGFYQKAGNESAKEYFEKLEYDFNGNITRLKRSAGLPAGNTTALAIDNLRYDYTGNKLIRVTDEQQNTSGYPYVATPGVIGYDNDTGDGNGNMISHPDKGISSIQYNYLNLPQQVIQNSAVTKYTYRADGIKVKKLFKDIETDYLDGFQYKSTKPSEGNSGGLVVVDPNEVAVIKLRIIPTSEGYFDTVINQYIYNFTDHLGNVRLSYSDSNKDGFIQPRQYFWQECETPQSPWDVPNCIDGWKPGEIVEVNNYYPFGLLHNYTATTQNAYQYKYNGKELQETGMYDYGARMYMPDIGRWGVIDPLAFLYFQKSPYNYAANNPIMFVDPNGKHIIGSTKEDAKKAQEDINKVFADKRFDNFRTLISIKGKTFNQIDETKLKNALSNSDLSADDKTLMETVANTINSKDEHLVEYVGEKDNVSSKAVEAFGIPSYLNKDKMQEKFGGIPASIYAAGGGSVTGKTKKGTFSLIVSGISGASDYKDQNGNYVASPIGREGTTGHEVLGHGRSLMTGRGDVNQHQDAVKLENLILRVMGHTTIQRDGTDHGPKTTISNASALPEYK</sequence>
<dbReference type="NCBIfam" id="TIGR03696">
    <property type="entry name" value="Rhs_assc_core"/>
    <property type="match status" value="1"/>
</dbReference>
<feature type="region of interest" description="Disordered" evidence="1">
    <location>
        <begin position="688"/>
        <end position="711"/>
    </location>
</feature>
<dbReference type="RefSeq" id="WP_051890674.1">
    <property type="nucleotide sequence ID" value="NZ_JPRI01000012.1"/>
</dbReference>